<dbReference type="Proteomes" id="UP000003163">
    <property type="component" value="Unassembled WGS sequence"/>
</dbReference>
<evidence type="ECO:0000313" key="4">
    <source>
        <dbReference type="EMBL" id="EJW02953.1"/>
    </source>
</evidence>
<sequence length="208" mass="24547">MNIEETIFKKLNKPKISDRVEIRNLVGTKNKNLFFVKQNEKYAYIKHRLESMRPYYLEILDLAEFKPINTISEKSFYTFGIITSIGEQKLAPNKVFITSNVDSSNDVLIRLDLQYLKRYSVFPGEIVAIYGKNIQGNEIIVEQIWSMSQLSFNSVDRNTVEKYNRMYTKETFRINMISGPFSDDGHYTILEKFFIKYMRCLFDSRACF</sequence>
<dbReference type="AlphaFoldDB" id="J8ZTE1"/>
<dbReference type="STRING" id="1003232.J8ZTE1"/>
<reference evidence="5" key="2">
    <citation type="submission" date="2015-07" db="EMBL/GenBank/DDBJ databases">
        <title>Contrasting host-pathogen interactions and genome evolution in two generalist and specialist microsporidian pathogens of mosquitoes.</title>
        <authorList>
            <consortium name="The Broad Institute Genomics Platform"/>
            <consortium name="The Broad Institute Genome Sequencing Center for Infectious Disease"/>
            <person name="Cuomo C.A."/>
            <person name="Sanscrainte N.D."/>
            <person name="Goldberg J.M."/>
            <person name="Heiman D."/>
            <person name="Young S."/>
            <person name="Zeng Q."/>
            <person name="Becnel J.J."/>
            <person name="Birren B.W."/>
        </authorList>
    </citation>
    <scope>NUCLEOTIDE SEQUENCE [LARGE SCALE GENOMIC DNA]</scope>
    <source>
        <strain evidence="5">USNM 41457</strain>
    </source>
</reference>
<dbReference type="PANTHER" id="PTHR23061:SF12">
    <property type="entry name" value="DNA POLYMERASE ALPHA SUBUNIT B"/>
    <property type="match status" value="1"/>
</dbReference>
<dbReference type="InterPro" id="IPR054300">
    <property type="entry name" value="OB_DPOA2"/>
</dbReference>
<dbReference type="InParanoid" id="J8ZTE1"/>
<dbReference type="PANTHER" id="PTHR23061">
    <property type="entry name" value="DNA POLYMERASE 2 ALPHA 70 KDA SUBUNIT"/>
    <property type="match status" value="1"/>
</dbReference>
<dbReference type="GO" id="GO:0005658">
    <property type="term" value="C:alpha DNA polymerase:primase complex"/>
    <property type="evidence" value="ECO:0007669"/>
    <property type="project" value="TreeGrafter"/>
</dbReference>
<dbReference type="GO" id="GO:0006270">
    <property type="term" value="P:DNA replication initiation"/>
    <property type="evidence" value="ECO:0007669"/>
    <property type="project" value="TreeGrafter"/>
</dbReference>
<evidence type="ECO:0000256" key="2">
    <source>
        <dbReference type="ARBA" id="ARBA00023242"/>
    </source>
</evidence>
<evidence type="ECO:0000256" key="1">
    <source>
        <dbReference type="ARBA" id="ARBA00004123"/>
    </source>
</evidence>
<dbReference type="Pfam" id="PF22062">
    <property type="entry name" value="OB_DPOA2"/>
    <property type="match status" value="1"/>
</dbReference>
<reference evidence="4 5" key="1">
    <citation type="submission" date="2011-08" db="EMBL/GenBank/DDBJ databases">
        <authorList>
            <person name="Liu Z.J."/>
            <person name="Shi F.L."/>
            <person name="Lu J.Q."/>
            <person name="Li M."/>
            <person name="Wang Z.L."/>
        </authorList>
    </citation>
    <scope>NUCLEOTIDE SEQUENCE [LARGE SCALE GENOMIC DNA]</scope>
    <source>
        <strain evidence="4 5">USNM 41457</strain>
    </source>
</reference>
<proteinExistence type="predicted"/>
<evidence type="ECO:0000259" key="3">
    <source>
        <dbReference type="Pfam" id="PF22062"/>
    </source>
</evidence>
<dbReference type="EMBL" id="AFBI03000050">
    <property type="protein sequence ID" value="EJW02953.1"/>
    <property type="molecule type" value="Genomic_DNA"/>
</dbReference>
<dbReference type="VEuPathDB" id="MicrosporidiaDB:EDEG_02659"/>
<keyword evidence="2" id="KW-0539">Nucleus</keyword>
<dbReference type="InterPro" id="IPR016722">
    <property type="entry name" value="DNA_pol_alpha_bsu"/>
</dbReference>
<evidence type="ECO:0000313" key="5">
    <source>
        <dbReference type="Proteomes" id="UP000003163"/>
    </source>
</evidence>
<gene>
    <name evidence="4" type="ORF">EDEG_02659</name>
</gene>
<accession>J8ZTE1</accession>
<dbReference type="OrthoDB" id="336885at2759"/>
<comment type="subcellular location">
    <subcellularLocation>
        <location evidence="1">Nucleus</location>
    </subcellularLocation>
</comment>
<comment type="caution">
    <text evidence="4">The sequence shown here is derived from an EMBL/GenBank/DDBJ whole genome shotgun (WGS) entry which is preliminary data.</text>
</comment>
<name>J8ZTE1_EDHAE</name>
<keyword evidence="5" id="KW-1185">Reference proteome</keyword>
<organism evidence="4 5">
    <name type="scientific">Edhazardia aedis (strain USNM 41457)</name>
    <name type="common">Microsporidian parasite</name>
    <dbReference type="NCBI Taxonomy" id="1003232"/>
    <lineage>
        <taxon>Eukaryota</taxon>
        <taxon>Fungi</taxon>
        <taxon>Fungi incertae sedis</taxon>
        <taxon>Microsporidia</taxon>
        <taxon>Edhazardia</taxon>
    </lineage>
</organism>
<feature type="domain" description="DNA polymerase alpha subunit B OB" evidence="3">
    <location>
        <begin position="60"/>
        <end position="145"/>
    </location>
</feature>
<dbReference type="HOGENOM" id="CLU_1320873_0_0_1"/>
<protein>
    <recommendedName>
        <fullName evidence="3">DNA polymerase alpha subunit B OB domain-containing protein</fullName>
    </recommendedName>
</protein>